<comment type="caution">
    <text evidence="1">The sequence shown here is derived from an EMBL/GenBank/DDBJ whole genome shotgun (WGS) entry which is preliminary data.</text>
</comment>
<feature type="non-terminal residue" evidence="1">
    <location>
        <position position="129"/>
    </location>
</feature>
<reference evidence="1" key="1">
    <citation type="submission" date="2021-06" db="EMBL/GenBank/DDBJ databases">
        <authorList>
            <person name="Kallberg Y."/>
            <person name="Tangrot J."/>
            <person name="Rosling A."/>
        </authorList>
    </citation>
    <scope>NUCLEOTIDE SEQUENCE</scope>
    <source>
        <strain evidence="1">28 12/20/2015</strain>
    </source>
</reference>
<dbReference type="EMBL" id="CAJVPW010075805">
    <property type="protein sequence ID" value="CAG8797413.1"/>
    <property type="molecule type" value="Genomic_DNA"/>
</dbReference>
<proteinExistence type="predicted"/>
<protein>
    <submittedName>
        <fullName evidence="1">16035_t:CDS:1</fullName>
    </submittedName>
</protein>
<accession>A0ACA9RL42</accession>
<dbReference type="Proteomes" id="UP000789366">
    <property type="component" value="Unassembled WGS sequence"/>
</dbReference>
<feature type="non-terminal residue" evidence="1">
    <location>
        <position position="1"/>
    </location>
</feature>
<evidence type="ECO:0000313" key="2">
    <source>
        <dbReference type="Proteomes" id="UP000789366"/>
    </source>
</evidence>
<keyword evidence="2" id="KW-1185">Reference proteome</keyword>
<evidence type="ECO:0000313" key="1">
    <source>
        <dbReference type="EMBL" id="CAG8797413.1"/>
    </source>
</evidence>
<organism evidence="1 2">
    <name type="scientific">Cetraspora pellucida</name>
    <dbReference type="NCBI Taxonomy" id="1433469"/>
    <lineage>
        <taxon>Eukaryota</taxon>
        <taxon>Fungi</taxon>
        <taxon>Fungi incertae sedis</taxon>
        <taxon>Mucoromycota</taxon>
        <taxon>Glomeromycotina</taxon>
        <taxon>Glomeromycetes</taxon>
        <taxon>Diversisporales</taxon>
        <taxon>Gigasporaceae</taxon>
        <taxon>Cetraspora</taxon>
    </lineage>
</organism>
<sequence>NELYNIICEWNLDNKVCIIITNNGANVVKRIRLLDEVHLLQVSRQSCVAHILQLSVKEGLKQDNETISPLEVLIDCKTRWSSSYLAWKRILELHLAMWTLAASLQNKSDAALKKEGEKLDQLCLTSEEK</sequence>
<name>A0ACA9RL42_9GLOM</name>
<gene>
    <name evidence="1" type="ORF">SPELUC_LOCUS17758</name>
</gene>